<feature type="domain" description="YjiS-like" evidence="1">
    <location>
        <begin position="29"/>
        <end position="63"/>
    </location>
</feature>
<comment type="caution">
    <text evidence="2">The sequence shown here is derived from an EMBL/GenBank/DDBJ whole genome shotgun (WGS) entry which is preliminary data.</text>
</comment>
<dbReference type="Pfam" id="PF06568">
    <property type="entry name" value="YjiS-like"/>
    <property type="match status" value="1"/>
</dbReference>
<dbReference type="RefSeq" id="WP_141167214.1">
    <property type="nucleotide sequence ID" value="NZ_VHLH01000021.1"/>
</dbReference>
<proteinExistence type="predicted"/>
<name>A0A506U328_9HYPH</name>
<dbReference type="EMBL" id="VHLH01000021">
    <property type="protein sequence ID" value="TPW27395.1"/>
    <property type="molecule type" value="Genomic_DNA"/>
</dbReference>
<reference evidence="2 3" key="1">
    <citation type="submission" date="2019-06" db="EMBL/GenBank/DDBJ databases">
        <authorList>
            <person name="Li M."/>
        </authorList>
    </citation>
    <scope>NUCLEOTIDE SEQUENCE [LARGE SCALE GENOMIC DNA]</scope>
    <source>
        <strain evidence="2 3">BGMRC6574</strain>
    </source>
</reference>
<sequence>MSVFGRHSSTLSVFLRASEGWRSLRSDVASILRARRNRRSVRRLETFDDHELADIGLRRDDLRAALAMGPLGDPSDHLVEAARRRRVRIRRA</sequence>
<evidence type="ECO:0000259" key="1">
    <source>
        <dbReference type="Pfam" id="PF06568"/>
    </source>
</evidence>
<dbReference type="OrthoDB" id="8420502at2"/>
<gene>
    <name evidence="2" type="ORF">FJU11_11545</name>
</gene>
<organism evidence="2 3">
    <name type="scientific">Pararhizobium mangrovi</name>
    <dbReference type="NCBI Taxonomy" id="2590452"/>
    <lineage>
        <taxon>Bacteria</taxon>
        <taxon>Pseudomonadati</taxon>
        <taxon>Pseudomonadota</taxon>
        <taxon>Alphaproteobacteria</taxon>
        <taxon>Hyphomicrobiales</taxon>
        <taxon>Rhizobiaceae</taxon>
        <taxon>Rhizobium/Agrobacterium group</taxon>
        <taxon>Pararhizobium</taxon>
    </lineage>
</organism>
<evidence type="ECO:0000313" key="2">
    <source>
        <dbReference type="EMBL" id="TPW27395.1"/>
    </source>
</evidence>
<protein>
    <submittedName>
        <fullName evidence="2">DUF1127 domain-containing protein</fullName>
    </submittedName>
</protein>
<keyword evidence="3" id="KW-1185">Reference proteome</keyword>
<accession>A0A506U328</accession>
<evidence type="ECO:0000313" key="3">
    <source>
        <dbReference type="Proteomes" id="UP000320314"/>
    </source>
</evidence>
<dbReference type="AlphaFoldDB" id="A0A506U328"/>
<dbReference type="Proteomes" id="UP000320314">
    <property type="component" value="Unassembled WGS sequence"/>
</dbReference>
<dbReference type="InterPro" id="IPR009506">
    <property type="entry name" value="YjiS-like"/>
</dbReference>